<accession>A0A1H9LFB7</accession>
<dbReference type="EMBL" id="FOFB01000024">
    <property type="protein sequence ID" value="SER10058.1"/>
    <property type="molecule type" value="Genomic_DNA"/>
</dbReference>
<evidence type="ECO:0000259" key="2">
    <source>
        <dbReference type="Pfam" id="PF18962"/>
    </source>
</evidence>
<dbReference type="Proteomes" id="UP000199021">
    <property type="component" value="Unassembled WGS sequence"/>
</dbReference>
<keyword evidence="4" id="KW-1185">Reference proteome</keyword>
<protein>
    <submittedName>
        <fullName evidence="3">Por secretion system C-terminal sorting domain-containing protein</fullName>
    </submittedName>
</protein>
<proteinExistence type="predicted"/>
<reference evidence="4" key="1">
    <citation type="submission" date="2016-10" db="EMBL/GenBank/DDBJ databases">
        <authorList>
            <person name="Varghese N."/>
            <person name="Submissions S."/>
        </authorList>
    </citation>
    <scope>NUCLEOTIDE SEQUENCE [LARGE SCALE GENOMIC DNA]</scope>
    <source>
        <strain evidence="4">DSM 24740</strain>
    </source>
</reference>
<dbReference type="OrthoDB" id="2235251at2"/>
<feature type="signal peptide" evidence="1">
    <location>
        <begin position="1"/>
        <end position="31"/>
    </location>
</feature>
<evidence type="ECO:0000313" key="3">
    <source>
        <dbReference type="EMBL" id="SER10058.1"/>
    </source>
</evidence>
<dbReference type="Pfam" id="PF18962">
    <property type="entry name" value="Por_Secre_tail"/>
    <property type="match status" value="1"/>
</dbReference>
<evidence type="ECO:0000256" key="1">
    <source>
        <dbReference type="SAM" id="SignalP"/>
    </source>
</evidence>
<dbReference type="InParanoid" id="A0A1H9LFB7"/>
<evidence type="ECO:0000313" key="4">
    <source>
        <dbReference type="Proteomes" id="UP000199021"/>
    </source>
</evidence>
<gene>
    <name evidence="3" type="ORF">SAMN05444359_12413</name>
</gene>
<keyword evidence="1" id="KW-0732">Signal</keyword>
<name>A0A1H9LFB7_9BACT</name>
<feature type="chain" id="PRO_5011452053" evidence="1">
    <location>
        <begin position="32"/>
        <end position="489"/>
    </location>
</feature>
<dbReference type="STRING" id="478744.SAMN05444359_12413"/>
<feature type="domain" description="Secretion system C-terminal sorting" evidence="2">
    <location>
        <begin position="419"/>
        <end position="485"/>
    </location>
</feature>
<dbReference type="AlphaFoldDB" id="A0A1H9LFB7"/>
<dbReference type="NCBIfam" id="TIGR04183">
    <property type="entry name" value="Por_Secre_tail"/>
    <property type="match status" value="1"/>
</dbReference>
<sequence>MTMNTKRTHTLTAHKALLSFLFMIATATLFAQNEYAFYQPGVQYIYVNGEGYSDITTSPYAGIKVNNDTCNDLYTTADVRPRANSFEDYLQVPSFSGIEVCQYPDSIVMDIGKEFPVVIRKDLPPGTRWIATTEEGQTVFGVLDSVRYEEVGESFDSVRYINFYRGDTLLQDEPIKVSRSNGLLRGAYFWNLLNSRETLPLAPAGIRNPASSSFFDFSVGDELHIEEIETISESPITFRITQKIYRVLSVGPDLTAPRIEYSVSSLSYLKEAFYFSVPRFDSIFPPHDSLLLLNQIVTVNEHIPEWTKAQPGALTRGHKFGGSSVIGVRGGRKYQAYPLEDYGLYWMLGYWYDLDVGDTYIEKLGGPYYEFIGMHGQADIRRLNYFSLSNGSRSSGTPFDFEGSVSNANRQLLSLDLNVFPNPVIDKFRIDANDHSELEATIFNAKGLALKQARIRSGADVDIADLPTGLYFLNVRSSSGVRVLKLVKK</sequence>
<dbReference type="InterPro" id="IPR026444">
    <property type="entry name" value="Secre_tail"/>
</dbReference>
<organism evidence="3 4">
    <name type="scientific">Neolewinella agarilytica</name>
    <dbReference type="NCBI Taxonomy" id="478744"/>
    <lineage>
        <taxon>Bacteria</taxon>
        <taxon>Pseudomonadati</taxon>
        <taxon>Bacteroidota</taxon>
        <taxon>Saprospiria</taxon>
        <taxon>Saprospirales</taxon>
        <taxon>Lewinellaceae</taxon>
        <taxon>Neolewinella</taxon>
    </lineage>
</organism>